<feature type="signal peptide" evidence="8">
    <location>
        <begin position="1"/>
        <end position="17"/>
    </location>
</feature>
<reference evidence="10 11" key="1">
    <citation type="journal article" date="1998" name="Science">
        <title>Genome sequence of the nematode C. elegans: a platform for investigating biology.</title>
        <authorList>
            <consortium name="The C. elegans sequencing consortium"/>
            <person name="Sulson J.E."/>
            <person name="Waterston R."/>
        </authorList>
    </citation>
    <scope>NUCLEOTIDE SEQUENCE [LARGE SCALE GENOMIC DNA]</scope>
    <source>
        <strain evidence="10 11">Bristol N2</strain>
    </source>
</reference>
<dbReference type="InterPro" id="IPR016187">
    <property type="entry name" value="CTDL_fold"/>
</dbReference>
<evidence type="ECO:0000256" key="6">
    <source>
        <dbReference type="SAM" id="MobiDB-lite"/>
    </source>
</evidence>
<keyword evidence="7" id="KW-0472">Membrane</keyword>
<dbReference type="PROSITE" id="PS00420">
    <property type="entry name" value="SRCR_1"/>
    <property type="match status" value="1"/>
</dbReference>
<organism evidence="10 11">
    <name type="scientific">Caenorhabditis elegans</name>
    <dbReference type="NCBI Taxonomy" id="6239"/>
    <lineage>
        <taxon>Eukaryota</taxon>
        <taxon>Metazoa</taxon>
        <taxon>Ecdysozoa</taxon>
        <taxon>Nematoda</taxon>
        <taxon>Chromadorea</taxon>
        <taxon>Rhabditida</taxon>
        <taxon>Rhabditina</taxon>
        <taxon>Rhabditomorpha</taxon>
        <taxon>Rhabditoidea</taxon>
        <taxon>Rhabditidae</taxon>
        <taxon>Peloderinae</taxon>
        <taxon>Caenorhabditis</taxon>
    </lineage>
</organism>
<gene>
    <name evidence="10 12" type="ORF">C06B8.7</name>
    <name evidence="10" type="ORF">CELE_C06B8.7</name>
</gene>
<dbReference type="Gene3D" id="3.10.100.10">
    <property type="entry name" value="Mannose-Binding Protein A, subunit A"/>
    <property type="match status" value="1"/>
</dbReference>
<keyword evidence="3 5" id="KW-1015">Disulfide bond</keyword>
<name>O17575_CAEEL</name>
<dbReference type="GO" id="GO:0045217">
    <property type="term" value="P:cell-cell junction maintenance"/>
    <property type="evidence" value="ECO:0000318"/>
    <property type="project" value="GO_Central"/>
</dbReference>
<feature type="disulfide bond" evidence="5">
    <location>
        <begin position="1109"/>
        <end position="1119"/>
    </location>
</feature>
<dbReference type="Pfam" id="PF13229">
    <property type="entry name" value="Beta_helix"/>
    <property type="match status" value="1"/>
</dbReference>
<dbReference type="Gene3D" id="2.160.20.10">
    <property type="entry name" value="Single-stranded right-handed beta-helix, Pectin lyase-like"/>
    <property type="match status" value="4"/>
</dbReference>
<evidence type="ECO:0000313" key="10">
    <source>
        <dbReference type="EMBL" id="CAB03852.2"/>
    </source>
</evidence>
<feature type="compositionally biased region" description="Low complexity" evidence="6">
    <location>
        <begin position="2971"/>
        <end position="2990"/>
    </location>
</feature>
<dbReference type="PROSITE" id="PS50287">
    <property type="entry name" value="SRCR_2"/>
    <property type="match status" value="3"/>
</dbReference>
<dbReference type="PANTHER" id="PTHR47653">
    <property type="entry name" value="PROTEIN BARK BEETLE"/>
    <property type="match status" value="1"/>
</dbReference>
<feature type="compositionally biased region" description="Basic and acidic residues" evidence="6">
    <location>
        <begin position="1954"/>
        <end position="1968"/>
    </location>
</feature>
<evidence type="ECO:0000256" key="7">
    <source>
        <dbReference type="SAM" id="Phobius"/>
    </source>
</evidence>
<feature type="disulfide bond" evidence="5">
    <location>
        <begin position="2068"/>
        <end position="2078"/>
    </location>
</feature>
<feature type="transmembrane region" description="Helical" evidence="7">
    <location>
        <begin position="2832"/>
        <end position="2855"/>
    </location>
</feature>
<dbReference type="InterPro" id="IPR001190">
    <property type="entry name" value="SRCR"/>
</dbReference>
<dbReference type="Bgee" id="WBGene00007372">
    <property type="expression patterns" value="Expressed in pharyngeal muscle cell (C elegans) and 3 other cell types or tissues"/>
</dbReference>
<feature type="compositionally biased region" description="Polar residues" evidence="6">
    <location>
        <begin position="2899"/>
        <end position="2909"/>
    </location>
</feature>
<feature type="region of interest" description="Disordered" evidence="6">
    <location>
        <begin position="1927"/>
        <end position="1968"/>
    </location>
</feature>
<dbReference type="InterPro" id="IPR012334">
    <property type="entry name" value="Pectin_lyas_fold"/>
</dbReference>
<feature type="compositionally biased region" description="Basic and acidic residues" evidence="6">
    <location>
        <begin position="2880"/>
        <end position="2897"/>
    </location>
</feature>
<evidence type="ECO:0000256" key="5">
    <source>
        <dbReference type="PROSITE-ProRule" id="PRU00196"/>
    </source>
</evidence>
<dbReference type="Gene3D" id="3.10.250.10">
    <property type="entry name" value="SRCR-like domain"/>
    <property type="match status" value="3"/>
</dbReference>
<dbReference type="InParanoid" id="O17575"/>
<keyword evidence="4" id="KW-0325">Glycoprotein</keyword>
<dbReference type="EMBL" id="BX284605">
    <property type="protein sequence ID" value="CAB03852.2"/>
    <property type="molecule type" value="Genomic_DNA"/>
</dbReference>
<dbReference type="KEGG" id="cel:CELE_C06B8.7"/>
<dbReference type="InterPro" id="IPR036772">
    <property type="entry name" value="SRCR-like_dom_sf"/>
</dbReference>
<feature type="compositionally biased region" description="Polar residues" evidence="6">
    <location>
        <begin position="3002"/>
        <end position="3015"/>
    </location>
</feature>
<dbReference type="STRING" id="6239.C06B8.7.1"/>
<dbReference type="SUPFAM" id="SSF51126">
    <property type="entry name" value="Pectin lyase-like"/>
    <property type="match status" value="4"/>
</dbReference>
<dbReference type="GO" id="GO:0016020">
    <property type="term" value="C:membrane"/>
    <property type="evidence" value="ECO:0000318"/>
    <property type="project" value="GO_Central"/>
</dbReference>
<dbReference type="InterPro" id="IPR016186">
    <property type="entry name" value="C-type_lectin-like/link_sf"/>
</dbReference>
<dbReference type="OrthoDB" id="5857313at2759"/>
<evidence type="ECO:0000256" key="8">
    <source>
        <dbReference type="SAM" id="SignalP"/>
    </source>
</evidence>
<dbReference type="InterPro" id="IPR053243">
    <property type="entry name" value="SJ_maturation_regulator"/>
</dbReference>
<dbReference type="SMR" id="O17575"/>
<dbReference type="SUPFAM" id="SSF56487">
    <property type="entry name" value="SRCR-like"/>
    <property type="match status" value="3"/>
</dbReference>
<feature type="domain" description="SRCR" evidence="9">
    <location>
        <begin position="127"/>
        <end position="234"/>
    </location>
</feature>
<dbReference type="AGR" id="WB:WBGene00007372"/>
<dbReference type="WormBase" id="C06B8.7">
    <property type="protein sequence ID" value="CE30854"/>
    <property type="gene ID" value="WBGene00007372"/>
</dbReference>
<dbReference type="Proteomes" id="UP000001940">
    <property type="component" value="Chromosome V"/>
</dbReference>
<dbReference type="HOGENOM" id="CLU_000296_1_0_1"/>
<keyword evidence="7" id="KW-1133">Transmembrane helix</keyword>
<proteinExistence type="evidence at protein level"/>
<dbReference type="RefSeq" id="NP_506859.2">
    <property type="nucleotide sequence ID" value="NM_074458.4"/>
</dbReference>
<dbReference type="InterPro" id="IPR039448">
    <property type="entry name" value="Beta_helix"/>
</dbReference>
<feature type="compositionally biased region" description="Pro residues" evidence="6">
    <location>
        <begin position="3050"/>
        <end position="3061"/>
    </location>
</feature>
<feature type="compositionally biased region" description="Polar residues" evidence="6">
    <location>
        <begin position="2950"/>
        <end position="2968"/>
    </location>
</feature>
<dbReference type="InterPro" id="IPR001304">
    <property type="entry name" value="C-type_lectin-like"/>
</dbReference>
<dbReference type="eggNOG" id="ENOG502QT9G">
    <property type="taxonomic scope" value="Eukaryota"/>
</dbReference>
<keyword evidence="7" id="KW-0812">Transmembrane</keyword>
<evidence type="ECO:0000313" key="12">
    <source>
        <dbReference type="WormBase" id="C06B8.7"/>
    </source>
</evidence>
<keyword evidence="13" id="KW-1267">Proteomics identification</keyword>
<dbReference type="PIR" id="T18995">
    <property type="entry name" value="T18995"/>
</dbReference>
<accession>O17575</accession>
<dbReference type="InterPro" id="IPR006626">
    <property type="entry name" value="PbH1"/>
</dbReference>
<comment type="caution">
    <text evidence="5">Lacks conserved residue(s) required for the propagation of feature annotation.</text>
</comment>
<dbReference type="InterPro" id="IPR011050">
    <property type="entry name" value="Pectin_lyase_fold/virulence"/>
</dbReference>
<dbReference type="Pfam" id="PF00530">
    <property type="entry name" value="SRCR"/>
    <property type="match status" value="3"/>
</dbReference>
<evidence type="ECO:0000256" key="4">
    <source>
        <dbReference type="ARBA" id="ARBA00023180"/>
    </source>
</evidence>
<dbReference type="PaxDb" id="6239-C06B8.7"/>
<feature type="chain" id="PRO_5004157106" evidence="8">
    <location>
        <begin position="18"/>
        <end position="3118"/>
    </location>
</feature>
<dbReference type="SMART" id="SM00710">
    <property type="entry name" value="PbH1"/>
    <property type="match status" value="21"/>
</dbReference>
<evidence type="ECO:0000256" key="2">
    <source>
        <dbReference type="ARBA" id="ARBA00022737"/>
    </source>
</evidence>
<dbReference type="SMART" id="SM00202">
    <property type="entry name" value="SR"/>
    <property type="match status" value="3"/>
</dbReference>
<evidence type="ECO:0000256" key="3">
    <source>
        <dbReference type="ARBA" id="ARBA00023157"/>
    </source>
</evidence>
<keyword evidence="2" id="KW-0677">Repeat</keyword>
<feature type="domain" description="SRCR" evidence="9">
    <location>
        <begin position="1035"/>
        <end position="1143"/>
    </location>
</feature>
<feature type="compositionally biased region" description="Low complexity" evidence="6">
    <location>
        <begin position="3020"/>
        <end position="3038"/>
    </location>
</feature>
<dbReference type="PANTHER" id="PTHR47653:SF1">
    <property type="entry name" value="DELETED IN MALIGNANT BRAIN TUMORS 1 PROTEIN"/>
    <property type="match status" value="1"/>
</dbReference>
<protein>
    <submittedName>
        <fullName evidence="10">SRCR domain-containing protein</fullName>
    </submittedName>
</protein>
<dbReference type="FunCoup" id="O17575">
    <property type="interactions" value="160"/>
</dbReference>
<feature type="disulfide bond" evidence="5">
    <location>
        <begin position="197"/>
        <end position="207"/>
    </location>
</feature>
<keyword evidence="11" id="KW-1185">Reference proteome</keyword>
<dbReference type="Pfam" id="PF00059">
    <property type="entry name" value="Lectin_C"/>
    <property type="match status" value="1"/>
</dbReference>
<dbReference type="PeptideAtlas" id="O17575"/>
<evidence type="ECO:0007829" key="13">
    <source>
        <dbReference type="PeptideAtlas" id="O17575"/>
    </source>
</evidence>
<dbReference type="CTD" id="246012"/>
<keyword evidence="1 8" id="KW-0732">Signal</keyword>
<dbReference type="UCSC" id="C06B8.7">
    <property type="organism name" value="c. elegans"/>
</dbReference>
<sequence length="3118" mass="355833">MILRSLLLIVIFHVTWCQIGQPGQAPGQVPLDPGYRQPLEPIKNVLQGAYGSNITLYYRNSPYRVMGDLTVEYGVTMDIETGTRIYFDTGVGLIVKGTLRAIGNEFAHIEMLPYQQQINYDSEMPNFRLVDGPTVRQGRLQVQFRDRWRSVCTMVTNWTSIDTGTACRSMGYSDGGFWKWFRRNNDTYPFVMPKPDCHGAAKNLWDCPAFSNPQKIRLSENLCQGEDDIGIYCWGPPTFTGWARHWKGIQILNSPFHYVNSDPDLVAVNRESDSRLEFVDILYAGYDGVNKNTTSALYIEGVPPIMNGLRIEHSARDGLQLLDANGPAIIANSTFSYNRGHGISVVNTTDARIFINNTKIQGNWGDGIWYKQQTGVNLIDYGMRERRSIGSGRLEEQKPRIDMCAEHRVDDNHFFPHLIAVNLKNRTYLDLAQPAICWMTVSLPPRLPYTYSIQWLHIRDRNPQTARTTLLVCDSNNVDENSCSTPRFRIPIRNEIFPQSISLKSSGKPLYLALEHVLDGDQAGYVQGDVHLLFNIHASVLDKAYYGLNVTNCIIEKNTGNGVFANDIRERTALTNVTLDENQGYAGFLVKDGAADIWLNETRILNNWGDGMNISYAGGSIMVNGTRIEKNRWRGAAIHYNQTLPFLPMYNEVIFKGRPSNNKFYLPTIISENEWGGLLVGNFCAYSNESNWHSKYRIPINSVYPKLVPKILISWVEFLKNQYHPSMEIFSCRDPDVIWNIVDVTGNRIDGNLGYGMRIAPAVNMHTVINSNQFLHNNDTTLYIRNAQWPELGDLPAEVTISKNVFKFNVAKYIISIGMNEDAPRQFLTFNQQNEIRANTVFDPFPSLPPRSTPYAALVVSSSNVKIHRNCFNNERSKYEIATELEQHAKWIDARENNWGFQEIPRFIDKFFDQFNRYSLASIDIEPYMAACNQRMPYITLLNGAFRQFKKQSEPFKLGGIIYENHDLLKGRYQVTEDLQVVPGAKLTIASGSVLEFQHGIGMLVQGDLIRNEYDQDEKVIFTSTPFTLERRSDIRLVDVDGNYEVTEGRLEVLVDDQWGTVCNRSWTPQLTILACNQLGLVADVQYFENWRIFPEPGDLPMIMDNIRCEENEVDITKCRHDGVERNCAAGCRSTEVVGLRCLEPRWAGVRYSLLANPPTVTGQTTMDNWRIEKGGLFNFRTSEFCAAFKVDWNYHTFHRLEIRNNFWDGIDVVYNDLVKKPAIRNSVIYNNRRNGFHIRSAGITVENVTINFNGQSGMRYNPSLSALEQNDIVSWLSLKEQPELEANNIFRIPDQQLDLIEVMESNLNQRKFLVAAETQDCPADPHQECVYNLMIRSVGYQYGLASKMAIQIVNAPSNVSDEDAIFTEVSTGKSWSARKDQVYFPVVSTENAMRMRYTRSFGKPKLVILVLFLDTQEYVDRFIHLYKSRVEDNQYGFSSVHYSNLTYSDGRLSNRWNNEKIWLQKVNFTRNSEAVMWLHSPQHAVVPGTPIAEITYHFDNCSVTDNSGPIIESHRDLYASANVFHWILWSNTFANNSRSGIAVALPDTYDLLAKQTHSFWLTENRFERNSEFKILLDGYYAFANISSNNFTLNTAPKQFGMVELRGMEKNLICERNRFFFNWGHWMIKLDATSQYLRQIDVPSYVQYNYIEKNRFINQRGDYVDMWPRSYALGVFGSQKVEVHFNRFFNELIDFELVSGAKYSDVFETMNTTHNWWGTGNEAVIAQRVFDFDDWNTFTRAEWTPFYVSNDLSINFWWNPWRDGQLANATYLEPGVHDLHGRVYEDKNLTLITERWYSFPYNYRPFRPYRITRDVTIMPGATLYIEQNVEVHVWPNVRILVLGNLVARGEYWQPIRFKPINVTEYMQYKGEIPTEYRKKRGIEWPEKSQRHAGYAHLAGPNGPFVIKGTSGNSKLSDHLERTKRHDCQWPENPNHPHESIHPDTPNGPYRLKGLKQERPKRASDRSKPDLVYRDFPTLHRDDPYYQRFTVSLTTNGSDYGRAGFIQIYNATTGEVVPSCDRQFTIRNAQVVCRELGLQTQNVYHWLTPRWDYNPHVRILKTYMEPRQCRGDEPSLDRCDLRLSGNDSQWMCMDSEHFNYVYCGSNRSLSRDYIGNWGGITFAQPNLEHAYGEKSGAKKEKSILQYVEIVGGGAGHKDSWQSAGLQVFHRSPILDHINVTNCSVHGIQVISPNDRITLANLNVTFNQGQGVNILTTFVQAPSSSQNAMRKPMSIPYYTQGMLDMCAARKRFEVENRIMLYYKYDSYPVDCVKVFTSRGRRVAFRIVQYQLYSSPTDLGRSDALRLYSSESFAPMALLADFRSDYQSVDPSVAVTSDEIAVHLRATAADGVYGFIAEVSALPSNAEQHTVGEIIIRGSRVDHNDRGAIEYSNLGEMSPNLVIESSSFAFNGIHLFGNISTSSQAVQLNLHNTVFFLFRANSIAHNRGGLYISATSSSPVVRLGALIKNCLFAYNSNSTALALSGNNYQVITLLNNIISHNFALYHDTIVAHDVAINMTRNTLFSNTGLHTLDIHANSKLSVDKNTFFYNNFYDNLALGHGQQYLEMYGYQPAKENNEFFNRPRRDLVKRQVLTQQGVSFDWWTHVDNETTRYRSTIIAGSSQEVFKFNTFNDPLNDYELTTGRQSPYEMGSIDAKENYWGYPGTVGVAAGKIRDHEDYPGLVKVDFTPVLESNTSLIEGDCPAGWFQAGHEEFKSCFLFVPSAVTFSRAVEYCEELDAFVPYLRINDILQSQLAQRIEKFSIDLRTDQERLKPYGMDDDIPVWISAVNIPNTQCGWLRSRSKKIEQANCNLLTAFICEKGTHPYSEPILWRPGIIIPIILAAVILFLLVILLICWCVKSRKRNDLLGERKENIRASMRLQKLHQEHEKREMKRGSDHTHTSGHASLNSGSTVSAYSGRAIHRPPAYQSDTLSTATSENTYSYAYTPHGGPTASYNTRPSRSVSTNPNGYSEITHPTVTQTTTTVPYRSTSSPNNHVRMRPYQPRSDTASNATLSYTTDSERTSTATDLSSSYTSDASESTVQSTVVNKRRSPQPPVSPIPRAPPLRNSNGFLASTNNFQPLPTDIPMRSDPELNHFVELHAAPRTGGSIRFKKPAMETSM</sequence>
<evidence type="ECO:0000259" key="9">
    <source>
        <dbReference type="PROSITE" id="PS50287"/>
    </source>
</evidence>
<feature type="region of interest" description="Disordered" evidence="6">
    <location>
        <begin position="2875"/>
        <end position="2909"/>
    </location>
</feature>
<dbReference type="GeneID" id="246012"/>
<feature type="domain" description="SRCR" evidence="9">
    <location>
        <begin position="1990"/>
        <end position="2103"/>
    </location>
</feature>
<feature type="compositionally biased region" description="Basic and acidic residues" evidence="6">
    <location>
        <begin position="1927"/>
        <end position="1941"/>
    </location>
</feature>
<dbReference type="CDD" id="cd00037">
    <property type="entry name" value="CLECT"/>
    <property type="match status" value="1"/>
</dbReference>
<dbReference type="PhylomeDB" id="O17575"/>
<evidence type="ECO:0000256" key="1">
    <source>
        <dbReference type="ARBA" id="ARBA00022729"/>
    </source>
</evidence>
<dbReference type="OMA" id="AIKHWRG"/>
<feature type="region of interest" description="Disordered" evidence="6">
    <location>
        <begin position="2940"/>
        <end position="3070"/>
    </location>
</feature>
<evidence type="ECO:0000313" key="11">
    <source>
        <dbReference type="Proteomes" id="UP000001940"/>
    </source>
</evidence>
<dbReference type="SUPFAM" id="SSF56436">
    <property type="entry name" value="C-type lectin-like"/>
    <property type="match status" value="1"/>
</dbReference>